<dbReference type="AlphaFoldDB" id="K1VGQ5"/>
<comment type="caution">
    <text evidence="2">The sequence shown here is derived from an EMBL/GenBank/DDBJ whole genome shotgun (WGS) entry which is preliminary data.</text>
</comment>
<feature type="compositionally biased region" description="Polar residues" evidence="1">
    <location>
        <begin position="1"/>
        <end position="10"/>
    </location>
</feature>
<protein>
    <submittedName>
        <fullName evidence="2">Uncharacterized protein</fullName>
    </submittedName>
</protein>
<feature type="compositionally biased region" description="Low complexity" evidence="1">
    <location>
        <begin position="107"/>
        <end position="117"/>
    </location>
</feature>
<evidence type="ECO:0000313" key="3">
    <source>
        <dbReference type="Proteomes" id="UP000006757"/>
    </source>
</evidence>
<dbReference type="HOGENOM" id="CLU_1603920_0_0_1"/>
<feature type="region of interest" description="Disordered" evidence="1">
    <location>
        <begin position="1"/>
        <end position="74"/>
    </location>
</feature>
<dbReference type="Proteomes" id="UP000006757">
    <property type="component" value="Unassembled WGS sequence"/>
</dbReference>
<feature type="region of interest" description="Disordered" evidence="1">
    <location>
        <begin position="98"/>
        <end position="178"/>
    </location>
</feature>
<feature type="compositionally biased region" description="Low complexity" evidence="1">
    <location>
        <begin position="11"/>
        <end position="28"/>
    </location>
</feature>
<organism evidence="2 3">
    <name type="scientific">Trichosporon asahii var. asahii (strain CBS 8904)</name>
    <name type="common">Yeast</name>
    <dbReference type="NCBI Taxonomy" id="1220162"/>
    <lineage>
        <taxon>Eukaryota</taxon>
        <taxon>Fungi</taxon>
        <taxon>Dikarya</taxon>
        <taxon>Basidiomycota</taxon>
        <taxon>Agaricomycotina</taxon>
        <taxon>Tremellomycetes</taxon>
        <taxon>Trichosporonales</taxon>
        <taxon>Trichosporonaceae</taxon>
        <taxon>Trichosporon</taxon>
    </lineage>
</organism>
<accession>K1VGQ5</accession>
<proteinExistence type="predicted"/>
<name>K1VGQ5_TRIAC</name>
<dbReference type="InParanoid" id="K1VGQ5"/>
<reference evidence="2 3" key="1">
    <citation type="journal article" date="2012" name="Eukaryot. Cell">
        <title>Genome sequence of the Trichosporon asahii environmental strain CBS 8904.</title>
        <authorList>
            <person name="Yang R.Y."/>
            <person name="Li H.T."/>
            <person name="Zhu H."/>
            <person name="Zhou G.P."/>
            <person name="Wang M."/>
            <person name="Wang L."/>
        </authorList>
    </citation>
    <scope>NUCLEOTIDE SEQUENCE [LARGE SCALE GENOMIC DNA]</scope>
    <source>
        <strain evidence="2 3">CBS 8904</strain>
    </source>
</reference>
<gene>
    <name evidence="2" type="ORF">A1Q2_07265</name>
</gene>
<keyword evidence="3" id="KW-1185">Reference proteome</keyword>
<sequence>MAPTQISMPHTPSTPRTPRTPRTVVAPKTPRKHTPIPFTPKCALAPAPAGLRTPQSRPSPRVPNAPRRARISTVPRPPAFAASLADAAQAHAFHARLADPHPDLEAPDQAAAWSAPALRGRDRHGPLSVEPPAPLKALRIPSQPPAHLELARAKPPDTPTSLKAERQQRKQANQPAEH</sequence>
<dbReference type="EMBL" id="AMBO01000391">
    <property type="protein sequence ID" value="EKC98251.1"/>
    <property type="molecule type" value="Genomic_DNA"/>
</dbReference>
<evidence type="ECO:0000313" key="2">
    <source>
        <dbReference type="EMBL" id="EKC98251.1"/>
    </source>
</evidence>
<evidence type="ECO:0000256" key="1">
    <source>
        <dbReference type="SAM" id="MobiDB-lite"/>
    </source>
</evidence>